<dbReference type="KEGG" id="mhu:Mhun_0579"/>
<dbReference type="Proteomes" id="UP000001941">
    <property type="component" value="Chromosome"/>
</dbReference>
<organism evidence="1 2">
    <name type="scientific">Methanospirillum hungatei JF-1 (strain ATCC 27890 / DSM 864 / NBRC 100397 / JF-1)</name>
    <dbReference type="NCBI Taxonomy" id="323259"/>
    <lineage>
        <taxon>Archaea</taxon>
        <taxon>Methanobacteriati</taxon>
        <taxon>Methanobacteriota</taxon>
        <taxon>Stenosarchaea group</taxon>
        <taxon>Methanomicrobia</taxon>
        <taxon>Methanomicrobiales</taxon>
        <taxon>Methanospirillaceae</taxon>
        <taxon>Methanospirillum</taxon>
    </lineage>
</organism>
<dbReference type="InParanoid" id="Q2FL84"/>
<gene>
    <name evidence="1" type="ordered locus">Mhun_0579</name>
</gene>
<dbReference type="EnsemblBacteria" id="ABD40339">
    <property type="protein sequence ID" value="ABD40339"/>
    <property type="gene ID" value="Mhun_0579"/>
</dbReference>
<dbReference type="EMBL" id="CP000254">
    <property type="protein sequence ID" value="ABD40339.1"/>
    <property type="molecule type" value="Genomic_DNA"/>
</dbReference>
<keyword evidence="2" id="KW-1185">Reference proteome</keyword>
<reference evidence="2" key="1">
    <citation type="journal article" date="2016" name="Stand. Genomic Sci.">
        <title>Complete genome sequence of Methanospirillum hungatei type strain JF1.</title>
        <authorList>
            <person name="Gunsalus R.P."/>
            <person name="Cook L.E."/>
            <person name="Crable B."/>
            <person name="Rohlin L."/>
            <person name="McDonald E."/>
            <person name="Mouttaki H."/>
            <person name="Sieber J.R."/>
            <person name="Poweleit N."/>
            <person name="Zhou H."/>
            <person name="Lapidus A.L."/>
            <person name="Daligault H.E."/>
            <person name="Land M."/>
            <person name="Gilna P."/>
            <person name="Ivanova N."/>
            <person name="Kyrpides N."/>
            <person name="Culley D.E."/>
            <person name="McInerney M.J."/>
        </authorList>
    </citation>
    <scope>NUCLEOTIDE SEQUENCE [LARGE SCALE GENOMIC DNA]</scope>
    <source>
        <strain evidence="2">ATCC 27890 / DSM 864 / NBRC 100397 / JF-1</strain>
    </source>
</reference>
<sequence length="185" mass="19832">MVNRAGILLLVLLFIPIMIGADSVTSSITCNGASFVASSVVQPGASWSERLSTSDAAMIIRDLFAGETVRTNTLVRSQGPMGIFEYSTTRANTTGEVRGCLFDRPENTTLTRYETAVLGLMSQGTYSSMLSQGNASRFLIHANGTGILLTRAESDDGSQVMNHGSDTLGDLNMTEEMEFGADDRM</sequence>
<accession>Q2FL84</accession>
<protein>
    <submittedName>
        <fullName evidence="1">Uncharacterized protein</fullName>
    </submittedName>
</protein>
<evidence type="ECO:0000313" key="1">
    <source>
        <dbReference type="EMBL" id="ABD40339.1"/>
    </source>
</evidence>
<proteinExistence type="predicted"/>
<dbReference type="AlphaFoldDB" id="Q2FL84"/>
<evidence type="ECO:0000313" key="2">
    <source>
        <dbReference type="Proteomes" id="UP000001941"/>
    </source>
</evidence>
<dbReference type="HOGENOM" id="CLU_1451420_0_0_2"/>
<name>Q2FL84_METHJ</name>